<dbReference type="EMBL" id="PRLP01000047">
    <property type="protein sequence ID" value="PPC76605.1"/>
    <property type="molecule type" value="Genomic_DNA"/>
</dbReference>
<dbReference type="AlphaFoldDB" id="A0A2S5KPP3"/>
<feature type="transmembrane region" description="Helical" evidence="1">
    <location>
        <begin position="56"/>
        <end position="78"/>
    </location>
</feature>
<dbReference type="GO" id="GO:0004190">
    <property type="term" value="F:aspartic-type endopeptidase activity"/>
    <property type="evidence" value="ECO:0007669"/>
    <property type="project" value="InterPro"/>
</dbReference>
<evidence type="ECO:0000259" key="2">
    <source>
        <dbReference type="Pfam" id="PF01478"/>
    </source>
</evidence>
<protein>
    <submittedName>
        <fullName evidence="3">Prepilin peptidase</fullName>
    </submittedName>
</protein>
<sequence>MILQLLSLLLMLWMGWQDLRRQRISNLALLALLACALLYLYRHGQLLGGATAEQKDILLALLLVAALTLPGMTLGQLGAGDVKLLWVLCWVFSLPQLLLVMVAGFLLLACSSRWMVQRPLPLAPYLTLAGLLVWLGGEYGR</sequence>
<proteinExistence type="predicted"/>
<comment type="caution">
    <text evidence="3">The sequence shown here is derived from an EMBL/GenBank/DDBJ whole genome shotgun (WGS) entry which is preliminary data.</text>
</comment>
<keyword evidence="1" id="KW-0472">Membrane</keyword>
<dbReference type="InterPro" id="IPR000045">
    <property type="entry name" value="Prepilin_IV_endopep_pep"/>
</dbReference>
<keyword evidence="1" id="KW-0812">Transmembrane</keyword>
<dbReference type="Gene3D" id="1.20.120.1220">
    <property type="match status" value="1"/>
</dbReference>
<gene>
    <name evidence="3" type="ORF">C4K68_14635</name>
</gene>
<keyword evidence="1" id="KW-1133">Transmembrane helix</keyword>
<feature type="transmembrane region" description="Helical" evidence="1">
    <location>
        <begin position="120"/>
        <end position="137"/>
    </location>
</feature>
<feature type="domain" description="Prepilin type IV endopeptidase peptidase" evidence="2">
    <location>
        <begin position="6"/>
        <end position="109"/>
    </location>
</feature>
<dbReference type="Pfam" id="PF01478">
    <property type="entry name" value="Peptidase_A24"/>
    <property type="match status" value="1"/>
</dbReference>
<reference evidence="3 4" key="1">
    <citation type="submission" date="2018-02" db="EMBL/GenBank/DDBJ databases">
        <title>novel marine gammaproteobacteria from coastal saline agro ecosystem.</title>
        <authorList>
            <person name="Krishnan R."/>
            <person name="Ramesh Kumar N."/>
        </authorList>
    </citation>
    <scope>NUCLEOTIDE SEQUENCE [LARGE SCALE GENOMIC DNA]</scope>
    <source>
        <strain evidence="3 4">228</strain>
    </source>
</reference>
<evidence type="ECO:0000313" key="4">
    <source>
        <dbReference type="Proteomes" id="UP000238196"/>
    </source>
</evidence>
<evidence type="ECO:0000256" key="1">
    <source>
        <dbReference type="SAM" id="Phobius"/>
    </source>
</evidence>
<feature type="transmembrane region" description="Helical" evidence="1">
    <location>
        <begin position="27"/>
        <end position="44"/>
    </location>
</feature>
<organism evidence="3 4">
    <name type="scientific">Proteobacteria bacterium 228</name>
    <dbReference type="NCBI Taxonomy" id="2083153"/>
    <lineage>
        <taxon>Bacteria</taxon>
        <taxon>Pseudomonadati</taxon>
        <taxon>Pseudomonadota</taxon>
    </lineage>
</organism>
<dbReference type="GO" id="GO:0016020">
    <property type="term" value="C:membrane"/>
    <property type="evidence" value="ECO:0007669"/>
    <property type="project" value="InterPro"/>
</dbReference>
<name>A0A2S5KPP3_9PROT</name>
<dbReference type="Proteomes" id="UP000238196">
    <property type="component" value="Unassembled WGS sequence"/>
</dbReference>
<evidence type="ECO:0000313" key="3">
    <source>
        <dbReference type="EMBL" id="PPC76605.1"/>
    </source>
</evidence>
<feature type="transmembrane region" description="Helical" evidence="1">
    <location>
        <begin position="84"/>
        <end position="108"/>
    </location>
</feature>
<accession>A0A2S5KPP3</accession>